<accession>A0A810PYI5</accession>
<dbReference type="InterPro" id="IPR050680">
    <property type="entry name" value="YpeA/RimI_acetyltransf"/>
</dbReference>
<dbReference type="KEGG" id="vcop:MM50RIKEN_04070"/>
<dbReference type="RefSeq" id="WP_213541552.1">
    <property type="nucleotide sequence ID" value="NZ_AP023418.1"/>
</dbReference>
<proteinExistence type="predicted"/>
<dbReference type="Gene3D" id="3.40.630.30">
    <property type="match status" value="1"/>
</dbReference>
<dbReference type="InterPro" id="IPR000182">
    <property type="entry name" value="GNAT_dom"/>
</dbReference>
<keyword evidence="1" id="KW-0808">Transferase</keyword>
<dbReference type="EMBL" id="AP023418">
    <property type="protein sequence ID" value="BCK80644.1"/>
    <property type="molecule type" value="Genomic_DNA"/>
</dbReference>
<dbReference type="Pfam" id="PF00583">
    <property type="entry name" value="Acetyltransf_1"/>
    <property type="match status" value="1"/>
</dbReference>
<dbReference type="PANTHER" id="PTHR43420:SF52">
    <property type="entry name" value="N-ACETYLTRANSFERASE YODP"/>
    <property type="match status" value="1"/>
</dbReference>
<evidence type="ECO:0000256" key="1">
    <source>
        <dbReference type="ARBA" id="ARBA00022679"/>
    </source>
</evidence>
<dbReference type="GO" id="GO:0016747">
    <property type="term" value="F:acyltransferase activity, transferring groups other than amino-acyl groups"/>
    <property type="evidence" value="ECO:0007669"/>
    <property type="project" value="InterPro"/>
</dbReference>
<reference evidence="4" key="1">
    <citation type="submission" date="2020-09" db="EMBL/GenBank/DDBJ databases">
        <title>New species isolated from human feces.</title>
        <authorList>
            <person name="Kitahara M."/>
            <person name="Shigeno Y."/>
            <person name="Shime M."/>
            <person name="Matsumoto Y."/>
            <person name="Nakamura S."/>
            <person name="Motooka D."/>
            <person name="Fukuoka S."/>
            <person name="Nishikawa H."/>
            <person name="Benno Y."/>
        </authorList>
    </citation>
    <scope>NUCLEOTIDE SEQUENCE</scope>
    <source>
        <strain evidence="4">MM50</strain>
    </source>
</reference>
<dbReference type="CDD" id="cd04301">
    <property type="entry name" value="NAT_SF"/>
    <property type="match status" value="1"/>
</dbReference>
<organism evidence="4 5">
    <name type="scientific">Vescimonas coprocola</name>
    <dbReference type="NCBI Taxonomy" id="2714355"/>
    <lineage>
        <taxon>Bacteria</taxon>
        <taxon>Bacillati</taxon>
        <taxon>Bacillota</taxon>
        <taxon>Clostridia</taxon>
        <taxon>Eubacteriales</taxon>
        <taxon>Oscillospiraceae</taxon>
        <taxon>Vescimonas</taxon>
    </lineage>
</organism>
<dbReference type="SUPFAM" id="SSF55729">
    <property type="entry name" value="Acyl-CoA N-acyltransferases (Nat)"/>
    <property type="match status" value="1"/>
</dbReference>
<dbReference type="AlphaFoldDB" id="A0A810PYI5"/>
<evidence type="ECO:0000256" key="2">
    <source>
        <dbReference type="ARBA" id="ARBA00023315"/>
    </source>
</evidence>
<dbReference type="PANTHER" id="PTHR43420">
    <property type="entry name" value="ACETYLTRANSFERASE"/>
    <property type="match status" value="1"/>
</dbReference>
<dbReference type="PROSITE" id="PS51186">
    <property type="entry name" value="GNAT"/>
    <property type="match status" value="1"/>
</dbReference>
<keyword evidence="5" id="KW-1185">Reference proteome</keyword>
<evidence type="ECO:0000259" key="3">
    <source>
        <dbReference type="PROSITE" id="PS51186"/>
    </source>
</evidence>
<sequence>MQYEKEIILKDGAKCLLRGAGEADAAEVLRTFDLTHAETDYFLTYPEENSFTVQEEAKFLKARSESKNAIEIAAFVDARIAGTAGIDPIDDKEKIRHRADFGIAIEKAYWGRGIGKALTLACIECAKQAGYLQIELEVVAENASAVRLYESVGFQEYGRNPRGFRARSGWQTLVLMRLELDS</sequence>
<evidence type="ECO:0000313" key="4">
    <source>
        <dbReference type="EMBL" id="BCK80644.1"/>
    </source>
</evidence>
<gene>
    <name evidence="4" type="ORF">MM50RIKEN_04070</name>
</gene>
<keyword evidence="2" id="KW-0012">Acyltransferase</keyword>
<dbReference type="Proteomes" id="UP000681035">
    <property type="component" value="Chromosome"/>
</dbReference>
<feature type="domain" description="N-acetyltransferase" evidence="3">
    <location>
        <begin position="27"/>
        <end position="181"/>
    </location>
</feature>
<name>A0A810PYI5_9FIRM</name>
<evidence type="ECO:0000313" key="5">
    <source>
        <dbReference type="Proteomes" id="UP000681035"/>
    </source>
</evidence>
<protein>
    <submittedName>
        <fullName evidence="4">N-acetyltransferase</fullName>
    </submittedName>
</protein>
<dbReference type="InterPro" id="IPR016181">
    <property type="entry name" value="Acyl_CoA_acyltransferase"/>
</dbReference>